<dbReference type="Pfam" id="PF01479">
    <property type="entry name" value="S4"/>
    <property type="match status" value="1"/>
</dbReference>
<dbReference type="GO" id="GO:0003735">
    <property type="term" value="F:structural constituent of ribosome"/>
    <property type="evidence" value="ECO:0007669"/>
    <property type="project" value="TreeGrafter"/>
</dbReference>
<dbReference type="PANTHER" id="PTHR11831:SF4">
    <property type="entry name" value="SMALL RIBOSOMAL SUBUNIT PROTEIN US4M"/>
    <property type="match status" value="1"/>
</dbReference>
<dbReference type="InterPro" id="IPR036986">
    <property type="entry name" value="S4_RNA-bd_sf"/>
</dbReference>
<evidence type="ECO:0000256" key="2">
    <source>
        <dbReference type="ARBA" id="ARBA00022730"/>
    </source>
</evidence>
<dbReference type="GO" id="GO:0042274">
    <property type="term" value="P:ribosomal small subunit biogenesis"/>
    <property type="evidence" value="ECO:0007669"/>
    <property type="project" value="TreeGrafter"/>
</dbReference>
<dbReference type="Gene3D" id="1.10.1050.10">
    <property type="entry name" value="Ribosomal Protein S4 Delta 41, Chain A, domain 1"/>
    <property type="match status" value="1"/>
</dbReference>
<dbReference type="Gene3D" id="3.10.290.10">
    <property type="entry name" value="RNA-binding S4 domain"/>
    <property type="match status" value="1"/>
</dbReference>
<organism evidence="8 9">
    <name type="scientific">Syncephalis pseudoplumigaleata</name>
    <dbReference type="NCBI Taxonomy" id="1712513"/>
    <lineage>
        <taxon>Eukaryota</taxon>
        <taxon>Fungi</taxon>
        <taxon>Fungi incertae sedis</taxon>
        <taxon>Zoopagomycota</taxon>
        <taxon>Zoopagomycotina</taxon>
        <taxon>Zoopagomycetes</taxon>
        <taxon>Zoopagales</taxon>
        <taxon>Piptocephalidaceae</taxon>
        <taxon>Syncephalis</taxon>
    </lineage>
</organism>
<evidence type="ECO:0000313" key="9">
    <source>
        <dbReference type="Proteomes" id="UP000278143"/>
    </source>
</evidence>
<dbReference type="Proteomes" id="UP000278143">
    <property type="component" value="Unassembled WGS sequence"/>
</dbReference>
<keyword evidence="4" id="KW-0689">Ribosomal protein</keyword>
<evidence type="ECO:0000256" key="3">
    <source>
        <dbReference type="ARBA" id="ARBA00022884"/>
    </source>
</evidence>
<evidence type="ECO:0000256" key="6">
    <source>
        <dbReference type="PROSITE-ProRule" id="PRU00182"/>
    </source>
</evidence>
<keyword evidence="3 6" id="KW-0694">RNA-binding</keyword>
<dbReference type="OrthoDB" id="3356781at2759"/>
<dbReference type="AlphaFoldDB" id="A0A4P9Z2B9"/>
<dbReference type="SUPFAM" id="SSF55174">
    <property type="entry name" value="Alpha-L RNA-binding motif"/>
    <property type="match status" value="1"/>
</dbReference>
<keyword evidence="2" id="KW-0699">rRNA-binding</keyword>
<dbReference type="CDD" id="cd00165">
    <property type="entry name" value="S4"/>
    <property type="match status" value="1"/>
</dbReference>
<evidence type="ECO:0000259" key="7">
    <source>
        <dbReference type="SMART" id="SM00363"/>
    </source>
</evidence>
<evidence type="ECO:0000256" key="4">
    <source>
        <dbReference type="ARBA" id="ARBA00022980"/>
    </source>
</evidence>
<dbReference type="EMBL" id="KZ989512">
    <property type="protein sequence ID" value="RKP26112.1"/>
    <property type="molecule type" value="Genomic_DNA"/>
</dbReference>
<comment type="similarity">
    <text evidence="1">Belongs to the universal ribosomal protein uS4 family.</text>
</comment>
<dbReference type="SMART" id="SM00363">
    <property type="entry name" value="S4"/>
    <property type="match status" value="1"/>
</dbReference>
<dbReference type="PROSITE" id="PS50889">
    <property type="entry name" value="S4"/>
    <property type="match status" value="1"/>
</dbReference>
<dbReference type="InterPro" id="IPR022801">
    <property type="entry name" value="Ribosomal_uS4"/>
</dbReference>
<gene>
    <name evidence="8" type="ORF">SYNPS1DRAFT_32824</name>
</gene>
<evidence type="ECO:0000256" key="5">
    <source>
        <dbReference type="ARBA" id="ARBA00023274"/>
    </source>
</evidence>
<dbReference type="InterPro" id="IPR002942">
    <property type="entry name" value="S4_RNA-bd"/>
</dbReference>
<proteinExistence type="inferred from homology"/>
<accession>A0A4P9Z2B9</accession>
<evidence type="ECO:0000313" key="8">
    <source>
        <dbReference type="EMBL" id="RKP26112.1"/>
    </source>
</evidence>
<dbReference type="GO" id="GO:0019843">
    <property type="term" value="F:rRNA binding"/>
    <property type="evidence" value="ECO:0007669"/>
    <property type="project" value="UniProtKB-KW"/>
</dbReference>
<keyword evidence="9" id="KW-1185">Reference proteome</keyword>
<name>A0A4P9Z2B9_9FUNG</name>
<reference evidence="9" key="1">
    <citation type="journal article" date="2018" name="Nat. Microbiol.">
        <title>Leveraging single-cell genomics to expand the fungal tree of life.</title>
        <authorList>
            <person name="Ahrendt S.R."/>
            <person name="Quandt C.A."/>
            <person name="Ciobanu D."/>
            <person name="Clum A."/>
            <person name="Salamov A."/>
            <person name="Andreopoulos B."/>
            <person name="Cheng J.F."/>
            <person name="Woyke T."/>
            <person name="Pelin A."/>
            <person name="Henrissat B."/>
            <person name="Reynolds N.K."/>
            <person name="Benny G.L."/>
            <person name="Smith M.E."/>
            <person name="James T.Y."/>
            <person name="Grigoriev I.V."/>
        </authorList>
    </citation>
    <scope>NUCLEOTIDE SEQUENCE [LARGE SCALE GENOMIC DNA]</scope>
    <source>
        <strain evidence="9">Benny S71-1</strain>
    </source>
</reference>
<dbReference type="PANTHER" id="PTHR11831">
    <property type="entry name" value="30S 40S RIBOSOMAL PROTEIN"/>
    <property type="match status" value="1"/>
</dbReference>
<feature type="domain" description="RNA-binding S4" evidence="7">
    <location>
        <begin position="74"/>
        <end position="129"/>
    </location>
</feature>
<evidence type="ECO:0000256" key="1">
    <source>
        <dbReference type="ARBA" id="ARBA00007465"/>
    </source>
</evidence>
<dbReference type="GO" id="GO:0005763">
    <property type="term" value="C:mitochondrial small ribosomal subunit"/>
    <property type="evidence" value="ECO:0007669"/>
    <property type="project" value="TreeGrafter"/>
</dbReference>
<sequence>MSWNKFNLYNLAHRALPPQTSRKTLFQQRWEAKRLTRGYHGDHLTERQWQRLFNAGGRATSSTLPSLTFAALERRLEVAVFRCLFAPSVMAAHQMIRHGAVQVNEKKMLYPSYRLKDGDMITVDPDAIPMLKRGESPKEPHTYTPRDYSQPFHFLPDYLEVDYATCSAVFLREPVARPGRSEIPSPYPPHTHQLAYEFYVRKRG</sequence>
<protein>
    <recommendedName>
        <fullName evidence="7">RNA-binding S4 domain-containing protein</fullName>
    </recommendedName>
</protein>
<keyword evidence="5" id="KW-0687">Ribonucleoprotein</keyword>